<dbReference type="PROSITE" id="PS50181">
    <property type="entry name" value="FBOX"/>
    <property type="match status" value="1"/>
</dbReference>
<evidence type="ECO:0000313" key="2">
    <source>
        <dbReference type="EMBL" id="KZN10587.1"/>
    </source>
</evidence>
<dbReference type="NCBIfam" id="TIGR01640">
    <property type="entry name" value="F_box_assoc_1"/>
    <property type="match status" value="1"/>
</dbReference>
<dbReference type="Gene3D" id="1.20.1280.50">
    <property type="match status" value="1"/>
</dbReference>
<protein>
    <recommendedName>
        <fullName evidence="1">F-box domain-containing protein</fullName>
    </recommendedName>
</protein>
<name>A0A166HZM7_DAUCS</name>
<gene>
    <name evidence="2" type="ORF">DCAR_003243</name>
</gene>
<dbReference type="Pfam" id="PF00646">
    <property type="entry name" value="F-box"/>
    <property type="match status" value="1"/>
</dbReference>
<dbReference type="OrthoDB" id="5314306at2759"/>
<reference evidence="2" key="1">
    <citation type="journal article" date="2016" name="Nat. Genet.">
        <title>A high-quality carrot genome assembly provides new insights into carotenoid accumulation and asterid genome evolution.</title>
        <authorList>
            <person name="Iorizzo M."/>
            <person name="Ellison S."/>
            <person name="Senalik D."/>
            <person name="Zeng P."/>
            <person name="Satapoomin P."/>
            <person name="Huang J."/>
            <person name="Bowman M."/>
            <person name="Iovene M."/>
            <person name="Sanseverino W."/>
            <person name="Cavagnaro P."/>
            <person name="Yildiz M."/>
            <person name="Macko-Podgorni A."/>
            <person name="Moranska E."/>
            <person name="Grzebelus E."/>
            <person name="Grzebelus D."/>
            <person name="Ashrafi H."/>
            <person name="Zheng Z."/>
            <person name="Cheng S."/>
            <person name="Spooner D."/>
            <person name="Van Deynze A."/>
            <person name="Simon P."/>
        </authorList>
    </citation>
    <scope>NUCLEOTIDE SEQUENCE [LARGE SCALE GENOMIC DNA]</scope>
    <source>
        <tissue evidence="2">Leaf</tissue>
    </source>
</reference>
<feature type="domain" description="F-box" evidence="1">
    <location>
        <begin position="16"/>
        <end position="68"/>
    </location>
</feature>
<accession>A0A166HZM7</accession>
<evidence type="ECO:0000259" key="1">
    <source>
        <dbReference type="PROSITE" id="PS50181"/>
    </source>
</evidence>
<dbReference type="InterPro" id="IPR036047">
    <property type="entry name" value="F-box-like_dom_sf"/>
</dbReference>
<dbReference type="InterPro" id="IPR017451">
    <property type="entry name" value="F-box-assoc_interact_dom"/>
</dbReference>
<dbReference type="InterPro" id="IPR050796">
    <property type="entry name" value="SCF_F-box_component"/>
</dbReference>
<comment type="caution">
    <text evidence="2">The sequence shown here is derived from an EMBL/GenBank/DDBJ whole genome shotgun (WGS) entry which is preliminary data.</text>
</comment>
<dbReference type="Gramene" id="KZN10587">
    <property type="protein sequence ID" value="KZN10587"/>
    <property type="gene ID" value="DCAR_003243"/>
</dbReference>
<proteinExistence type="predicted"/>
<dbReference type="EMBL" id="LNRQ01000001">
    <property type="protein sequence ID" value="KZN10587.1"/>
    <property type="molecule type" value="Genomic_DNA"/>
</dbReference>
<dbReference type="AlphaFoldDB" id="A0A166HZM7"/>
<dbReference type="InterPro" id="IPR013187">
    <property type="entry name" value="F-box-assoc_dom_typ3"/>
</dbReference>
<dbReference type="KEGG" id="dcr:108222966"/>
<organism evidence="2">
    <name type="scientific">Daucus carota subsp. sativus</name>
    <name type="common">Carrot</name>
    <dbReference type="NCBI Taxonomy" id="79200"/>
    <lineage>
        <taxon>Eukaryota</taxon>
        <taxon>Viridiplantae</taxon>
        <taxon>Streptophyta</taxon>
        <taxon>Embryophyta</taxon>
        <taxon>Tracheophyta</taxon>
        <taxon>Spermatophyta</taxon>
        <taxon>Magnoliopsida</taxon>
        <taxon>eudicotyledons</taxon>
        <taxon>Gunneridae</taxon>
        <taxon>Pentapetalae</taxon>
        <taxon>asterids</taxon>
        <taxon>campanulids</taxon>
        <taxon>Apiales</taxon>
        <taxon>Apiaceae</taxon>
        <taxon>Apioideae</taxon>
        <taxon>Scandiceae</taxon>
        <taxon>Daucinae</taxon>
        <taxon>Daucus</taxon>
        <taxon>Daucus sect. Daucus</taxon>
    </lineage>
</organism>
<sequence>MTLFHNDAPILKKHNQTRIHDLPEELLAEILKLLPVKHILHCLCVQKSWYYLIRSPMFITLQLDYQKTPNNHHPKYLYFENAYTDVLSLRFDDVQCQEYCTLKTLPGLPQHSWRALSYGLICVSTILWPPRNATQKIYLWNPLVQKYKTLPDSPLPITKTKWKALAFGFVPEINDYVVVHVVSPCLHLSHGESDPHSVIIGVYNLNTDSWKMLTQDDVFVRMISDSDTVFFNAAAFWVGISLDKRRILMCFDTKTDILREISLPNYVPYTPGNPIIHLFDQYIAYFVWDSGYDYFDMWVLRYNSINDFFWEKKMSISPNKDIRVEVLGVRNNGEPILARSYDLISYNLDNHEAKNFVDSWDSWTPYKYYEEGFAPPFFISPFVESLVLLDIG</sequence>
<dbReference type="Pfam" id="PF08268">
    <property type="entry name" value="FBA_3"/>
    <property type="match status" value="1"/>
</dbReference>
<dbReference type="SUPFAM" id="SSF81383">
    <property type="entry name" value="F-box domain"/>
    <property type="match status" value="1"/>
</dbReference>
<dbReference type="PANTHER" id="PTHR31672:SF13">
    <property type="entry name" value="F-BOX PROTEIN CPR30-LIKE"/>
    <property type="match status" value="1"/>
</dbReference>
<dbReference type="PANTHER" id="PTHR31672">
    <property type="entry name" value="BNACNNG10540D PROTEIN"/>
    <property type="match status" value="1"/>
</dbReference>
<dbReference type="InterPro" id="IPR001810">
    <property type="entry name" value="F-box_dom"/>
</dbReference>